<gene>
    <name evidence="12" type="ORF">DNTS_030414</name>
</gene>
<comment type="subcellular location">
    <subcellularLocation>
        <location evidence="1">Membrane</location>
        <topology evidence="1">Multi-pass membrane protein</topology>
    </subcellularLocation>
</comment>
<keyword evidence="13" id="KW-1185">Reference proteome</keyword>
<evidence type="ECO:0000256" key="1">
    <source>
        <dbReference type="ARBA" id="ARBA00004141"/>
    </source>
</evidence>
<accession>A0A553RNC9</accession>
<evidence type="ECO:0000256" key="9">
    <source>
        <dbReference type="ARBA" id="ARBA00023136"/>
    </source>
</evidence>
<comment type="caution">
    <text evidence="12">The sequence shown here is derived from an EMBL/GenBank/DDBJ whole genome shotgun (WGS) entry which is preliminary data.</text>
</comment>
<dbReference type="OrthoDB" id="434092at2759"/>
<sequence length="55" mass="6569">MQSPIQMTFILLGYVFFVLYVGPRYMASRKPFHLKTAMIVYNFFMVAFNAYIVYE</sequence>
<evidence type="ECO:0000313" key="13">
    <source>
        <dbReference type="Proteomes" id="UP000316079"/>
    </source>
</evidence>
<dbReference type="Proteomes" id="UP000316079">
    <property type="component" value="Unassembled WGS sequence"/>
</dbReference>
<evidence type="ECO:0000256" key="10">
    <source>
        <dbReference type="ARBA" id="ARBA00023160"/>
    </source>
</evidence>
<proteinExistence type="predicted"/>
<dbReference type="InterPro" id="IPR002076">
    <property type="entry name" value="ELO_fam"/>
</dbReference>
<reference evidence="12 13" key="1">
    <citation type="journal article" date="2019" name="Sci. Data">
        <title>Hybrid genome assembly and annotation of Danionella translucida.</title>
        <authorList>
            <person name="Kadobianskyi M."/>
            <person name="Schulze L."/>
            <person name="Schuelke M."/>
            <person name="Judkewitz B."/>
        </authorList>
    </citation>
    <scope>NUCLEOTIDE SEQUENCE [LARGE SCALE GENOMIC DNA]</scope>
    <source>
        <strain evidence="12 13">Bolton</strain>
    </source>
</reference>
<dbReference type="EMBL" id="SRMA01004332">
    <property type="protein sequence ID" value="TRZ03686.1"/>
    <property type="molecule type" value="Genomic_DNA"/>
</dbReference>
<dbReference type="Pfam" id="PF01151">
    <property type="entry name" value="ELO"/>
    <property type="match status" value="1"/>
</dbReference>
<keyword evidence="4" id="KW-0808">Transferase</keyword>
<dbReference type="EC" id="2.3.1.199" evidence="2"/>
<keyword evidence="5 11" id="KW-0812">Transmembrane</keyword>
<dbReference type="GO" id="GO:0009922">
    <property type="term" value="F:fatty acid elongase activity"/>
    <property type="evidence" value="ECO:0007669"/>
    <property type="project" value="UniProtKB-EC"/>
</dbReference>
<name>A0A553RNC9_9TELE</name>
<keyword evidence="9 11" id="KW-0472">Membrane</keyword>
<evidence type="ECO:0000256" key="6">
    <source>
        <dbReference type="ARBA" id="ARBA00022832"/>
    </source>
</evidence>
<organism evidence="12 13">
    <name type="scientific">Danionella cerebrum</name>
    <dbReference type="NCBI Taxonomy" id="2873325"/>
    <lineage>
        <taxon>Eukaryota</taxon>
        <taxon>Metazoa</taxon>
        <taxon>Chordata</taxon>
        <taxon>Craniata</taxon>
        <taxon>Vertebrata</taxon>
        <taxon>Euteleostomi</taxon>
        <taxon>Actinopterygii</taxon>
        <taxon>Neopterygii</taxon>
        <taxon>Teleostei</taxon>
        <taxon>Ostariophysi</taxon>
        <taxon>Cypriniformes</taxon>
        <taxon>Danionidae</taxon>
        <taxon>Danioninae</taxon>
        <taxon>Danionella</taxon>
    </lineage>
</organism>
<keyword evidence="10" id="KW-0275">Fatty acid biosynthesis</keyword>
<dbReference type="GO" id="GO:0016020">
    <property type="term" value="C:membrane"/>
    <property type="evidence" value="ECO:0007669"/>
    <property type="project" value="UniProtKB-SubCell"/>
</dbReference>
<feature type="non-terminal residue" evidence="12">
    <location>
        <position position="55"/>
    </location>
</feature>
<evidence type="ECO:0000313" key="12">
    <source>
        <dbReference type="EMBL" id="TRZ03686.1"/>
    </source>
</evidence>
<evidence type="ECO:0000256" key="2">
    <source>
        <dbReference type="ARBA" id="ARBA00012307"/>
    </source>
</evidence>
<dbReference type="GO" id="GO:0006633">
    <property type="term" value="P:fatty acid biosynthetic process"/>
    <property type="evidence" value="ECO:0007669"/>
    <property type="project" value="UniProtKB-KW"/>
</dbReference>
<evidence type="ECO:0000256" key="4">
    <source>
        <dbReference type="ARBA" id="ARBA00022679"/>
    </source>
</evidence>
<evidence type="ECO:0000256" key="7">
    <source>
        <dbReference type="ARBA" id="ARBA00022989"/>
    </source>
</evidence>
<evidence type="ECO:0000256" key="8">
    <source>
        <dbReference type="ARBA" id="ARBA00023098"/>
    </source>
</evidence>
<keyword evidence="7 11" id="KW-1133">Transmembrane helix</keyword>
<dbReference type="STRING" id="623744.A0A553RNC9"/>
<protein>
    <recommendedName>
        <fullName evidence="2">very-long-chain 3-oxoacyl-CoA synthase</fullName>
        <ecNumber evidence="2">2.3.1.199</ecNumber>
    </recommendedName>
</protein>
<dbReference type="AlphaFoldDB" id="A0A553RNC9"/>
<keyword evidence="6" id="KW-0276">Fatty acid metabolism</keyword>
<feature type="transmembrane region" description="Helical" evidence="11">
    <location>
        <begin position="6"/>
        <end position="22"/>
    </location>
</feature>
<evidence type="ECO:0000256" key="3">
    <source>
        <dbReference type="ARBA" id="ARBA00022516"/>
    </source>
</evidence>
<feature type="transmembrane region" description="Helical" evidence="11">
    <location>
        <begin position="34"/>
        <end position="54"/>
    </location>
</feature>
<evidence type="ECO:0000256" key="5">
    <source>
        <dbReference type="ARBA" id="ARBA00022692"/>
    </source>
</evidence>
<keyword evidence="8" id="KW-0443">Lipid metabolism</keyword>
<keyword evidence="3" id="KW-0444">Lipid biosynthesis</keyword>
<evidence type="ECO:0000256" key="11">
    <source>
        <dbReference type="SAM" id="Phobius"/>
    </source>
</evidence>